<dbReference type="EMBL" id="BFAA01012810">
    <property type="protein sequence ID" value="GCB77059.1"/>
    <property type="molecule type" value="Genomic_DNA"/>
</dbReference>
<dbReference type="SMART" id="SM00386">
    <property type="entry name" value="HAT"/>
    <property type="match status" value="4"/>
</dbReference>
<dbReference type="InterPro" id="IPR008847">
    <property type="entry name" value="Suf"/>
</dbReference>
<dbReference type="InterPro" id="IPR057302">
    <property type="entry name" value="Rrp5_S1"/>
</dbReference>
<sequence length="1072" mass="118781">LLSGCVSSVEDHGYLVDIGVKATKAFLSQEKAQEYIKRRNRGLPLRVGQYLTFLLESVKNDGRIVQLSVQPAAVGAAIAAEDQKWSLCNLLPGLIVDVEVLAKVANGLEVSILPERAPAFLPATHLSDHLSNCRLLSERLQRGDVLSRVMCLSQTHGQIILCRKAAVMAFAEQGPLPKDVLELQVGMQMPGLVKSIMPYGVFVEFPHGLVGLAPKAAMSDKFVTNAEDHFVVGQTVIAKVTNLDEEKKRVLLTLKMSECGSAEAGYESLMLLSQYLRELEFIRTLMSSREVRVSPGQKCTAVVVFIDLLSSIVHVSLLQQLLSVNVKKLKGISQHPVVVQFMTPDVAVVSLAGTSQLLLIPVTFHLNDTFHFESEKFSVGQTISVSLLAAGVEHRGLPLATRGPRKHRRAKRERQLSEGGEDMLPGVQHALCVGDVVNGCVKSVRATSLLIALQGGVTGFVHVSEILDRVPEGTIPTSRLQVGKAVRAKIIGGTEAKSHKFLPITHPNFSLTVPELTLRPSKLSGECAAMIQGEQLADRLNSFKRGQVLTCYVFKYNCIKQCLDVEVTPDIRGKIELLLLSPILKVSLLQVVISSSQPCSQGMCSLDEGSITLGTIKKVTPHVGVTIGLPLGKTGRVGLFDLADSYCESPLEGLTPGRIVRCCVTSKNEDQLAVSLRNSRLHPEITSSVRDPEIASVRDLRKGQLLRGYIKSIGEPGVFVSLSASVSGRVQYHNVTDYFVKDHDIFLNNIPKGKLVTVKVLSVNNEQRHVELSLLPQDTKNPDLLPESLGLLPKEHKPLKDAEEEVTKVRKRKRGDSECEQLPSKKLKIKKKLQNCEESDSGVEVYCREEESDTDVEQLQQHPSKAKLPRLQVSSTFAWDLSVNTITPVTRRQEDESSDSEEDESGDSKQADSLYNSMLKRFRQQSSVWLTYATFLLKQGRADCTTVLLQRALKSLSQKEHVDVIAKFAQLEFRLGDTERAKAMFENTLSSYPKRTDLWSVYIDMMVKHGDQEQIRHLFERVVHLKLAPKKMKFFFKRYLEYEKKHGSEESVQAVKEKALEYVESKSSLVDS</sequence>
<dbReference type="SUPFAM" id="SSF48452">
    <property type="entry name" value="TPR-like"/>
    <property type="match status" value="1"/>
</dbReference>
<name>A0A401PVB0_SCYTO</name>
<proteinExistence type="predicted"/>
<dbReference type="PANTHER" id="PTHR23270">
    <property type="entry name" value="PROGRAMMED CELL DEATH PROTEIN 11 PRE-RRNA PROCESSING PROTEIN RRP5"/>
    <property type="match status" value="1"/>
</dbReference>
<evidence type="ECO:0000256" key="5">
    <source>
        <dbReference type="SAM" id="MobiDB-lite"/>
    </source>
</evidence>
<dbReference type="InterPro" id="IPR012340">
    <property type="entry name" value="NA-bd_OB-fold"/>
</dbReference>
<comment type="subcellular location">
    <subcellularLocation>
        <location evidence="1">Nucleus</location>
        <location evidence="1">Nucleolus</location>
    </subcellularLocation>
</comment>
<dbReference type="SUPFAM" id="SSF50249">
    <property type="entry name" value="Nucleic acid-binding proteins"/>
    <property type="match status" value="5"/>
</dbReference>
<dbReference type="Gene3D" id="1.25.40.10">
    <property type="entry name" value="Tetratricopeptide repeat domain"/>
    <property type="match status" value="1"/>
</dbReference>
<evidence type="ECO:0000256" key="4">
    <source>
        <dbReference type="ARBA" id="ARBA00023242"/>
    </source>
</evidence>
<dbReference type="SMART" id="SM00316">
    <property type="entry name" value="S1"/>
    <property type="match status" value="6"/>
</dbReference>
<dbReference type="FunFam" id="2.40.50.140:FF:000175">
    <property type="entry name" value="Programmed cell death 11"/>
    <property type="match status" value="1"/>
</dbReference>
<dbReference type="Pfam" id="PF00575">
    <property type="entry name" value="S1"/>
    <property type="match status" value="2"/>
</dbReference>
<evidence type="ECO:0000256" key="3">
    <source>
        <dbReference type="ARBA" id="ARBA00022737"/>
    </source>
</evidence>
<keyword evidence="2" id="KW-0698">rRNA processing</keyword>
<dbReference type="InterPro" id="IPR048058">
    <property type="entry name" value="Rrp5_S1_rpt_hs11_sc8"/>
</dbReference>
<dbReference type="Gene3D" id="2.40.50.140">
    <property type="entry name" value="Nucleic acid-binding proteins"/>
    <property type="match status" value="5"/>
</dbReference>
<feature type="domain" description="S1 motif" evidence="6">
    <location>
        <begin position="186"/>
        <end position="255"/>
    </location>
</feature>
<organism evidence="7 8">
    <name type="scientific">Scyliorhinus torazame</name>
    <name type="common">Cloudy catshark</name>
    <name type="synonym">Catulus torazame</name>
    <dbReference type="NCBI Taxonomy" id="75743"/>
    <lineage>
        <taxon>Eukaryota</taxon>
        <taxon>Metazoa</taxon>
        <taxon>Chordata</taxon>
        <taxon>Craniata</taxon>
        <taxon>Vertebrata</taxon>
        <taxon>Chondrichthyes</taxon>
        <taxon>Elasmobranchii</taxon>
        <taxon>Galeomorphii</taxon>
        <taxon>Galeoidea</taxon>
        <taxon>Carcharhiniformes</taxon>
        <taxon>Scyliorhinidae</taxon>
        <taxon>Scyliorhinus</taxon>
    </lineage>
</organism>
<feature type="non-terminal residue" evidence="7">
    <location>
        <position position="1"/>
    </location>
</feature>
<evidence type="ECO:0000259" key="6">
    <source>
        <dbReference type="PROSITE" id="PS50126"/>
    </source>
</evidence>
<dbReference type="PANTHER" id="PTHR23270:SF10">
    <property type="entry name" value="PROTEIN RRP5 HOMOLOG"/>
    <property type="match status" value="1"/>
</dbReference>
<dbReference type="STRING" id="75743.A0A401PVB0"/>
<feature type="region of interest" description="Disordered" evidence="5">
    <location>
        <begin position="399"/>
        <end position="420"/>
    </location>
</feature>
<evidence type="ECO:0000313" key="7">
    <source>
        <dbReference type="EMBL" id="GCB77059.1"/>
    </source>
</evidence>
<dbReference type="InterPro" id="IPR003107">
    <property type="entry name" value="HAT"/>
</dbReference>
<keyword evidence="4" id="KW-0539">Nucleus</keyword>
<feature type="compositionally biased region" description="Acidic residues" evidence="5">
    <location>
        <begin position="896"/>
        <end position="905"/>
    </location>
</feature>
<dbReference type="FunFam" id="1.25.40.10:FF:000065">
    <property type="entry name" value="Programmed cell death 11"/>
    <property type="match status" value="1"/>
</dbReference>
<dbReference type="InterPro" id="IPR045209">
    <property type="entry name" value="Rrp5"/>
</dbReference>
<protein>
    <recommendedName>
        <fullName evidence="6">S1 motif domain-containing protein</fullName>
    </recommendedName>
</protein>
<dbReference type="AlphaFoldDB" id="A0A401PVB0"/>
<evidence type="ECO:0000256" key="1">
    <source>
        <dbReference type="ARBA" id="ARBA00004604"/>
    </source>
</evidence>
<feature type="region of interest" description="Disordered" evidence="5">
    <location>
        <begin position="888"/>
        <end position="910"/>
    </location>
</feature>
<reference evidence="7 8" key="1">
    <citation type="journal article" date="2018" name="Nat. Ecol. Evol.">
        <title>Shark genomes provide insights into elasmobranch evolution and the origin of vertebrates.</title>
        <authorList>
            <person name="Hara Y"/>
            <person name="Yamaguchi K"/>
            <person name="Onimaru K"/>
            <person name="Kadota M"/>
            <person name="Koyanagi M"/>
            <person name="Keeley SD"/>
            <person name="Tatsumi K"/>
            <person name="Tanaka K"/>
            <person name="Motone F"/>
            <person name="Kageyama Y"/>
            <person name="Nozu R"/>
            <person name="Adachi N"/>
            <person name="Nishimura O"/>
            <person name="Nakagawa R"/>
            <person name="Tanegashima C"/>
            <person name="Kiyatake I"/>
            <person name="Matsumoto R"/>
            <person name="Murakumo K"/>
            <person name="Nishida K"/>
            <person name="Terakita A"/>
            <person name="Kuratani S"/>
            <person name="Sato K"/>
            <person name="Hyodo S Kuraku.S."/>
        </authorList>
    </citation>
    <scope>NUCLEOTIDE SEQUENCE [LARGE SCALE GENOMIC DNA]</scope>
</reference>
<dbReference type="GO" id="GO:0032040">
    <property type="term" value="C:small-subunit processome"/>
    <property type="evidence" value="ECO:0007669"/>
    <property type="project" value="TreeGrafter"/>
</dbReference>
<feature type="domain" description="S1 motif" evidence="6">
    <location>
        <begin position="609"/>
        <end position="677"/>
    </location>
</feature>
<evidence type="ECO:0000313" key="8">
    <source>
        <dbReference type="Proteomes" id="UP000288216"/>
    </source>
</evidence>
<dbReference type="InterPro" id="IPR011990">
    <property type="entry name" value="TPR-like_helical_dom_sf"/>
</dbReference>
<dbReference type="PROSITE" id="PS50126">
    <property type="entry name" value="S1"/>
    <property type="match status" value="5"/>
</dbReference>
<dbReference type="OMA" id="YLYMRER"/>
<dbReference type="CDD" id="cd05702">
    <property type="entry name" value="S1_Rrp5_repeat_hs11_sc8"/>
    <property type="match status" value="1"/>
</dbReference>
<dbReference type="Pfam" id="PF23459">
    <property type="entry name" value="S1_RRP5"/>
    <property type="match status" value="2"/>
</dbReference>
<feature type="domain" description="S1 motif" evidence="6">
    <location>
        <begin position="703"/>
        <end position="775"/>
    </location>
</feature>
<gene>
    <name evidence="7" type="ORF">scyTo_0018420</name>
</gene>
<dbReference type="Proteomes" id="UP000288216">
    <property type="component" value="Unassembled WGS sequence"/>
</dbReference>
<accession>A0A401PVB0</accession>
<keyword evidence="3" id="KW-0677">Repeat</keyword>
<dbReference type="OrthoDB" id="412781at2759"/>
<evidence type="ECO:0000256" key="2">
    <source>
        <dbReference type="ARBA" id="ARBA00022552"/>
    </source>
</evidence>
<dbReference type="FunFam" id="2.40.50.140:FF:000148">
    <property type="entry name" value="protein RRP5 homolog isoform X1"/>
    <property type="match status" value="1"/>
</dbReference>
<dbReference type="InterPro" id="IPR003029">
    <property type="entry name" value="S1_domain"/>
</dbReference>
<dbReference type="GO" id="GO:0006364">
    <property type="term" value="P:rRNA processing"/>
    <property type="evidence" value="ECO:0007669"/>
    <property type="project" value="UniProtKB-KW"/>
</dbReference>
<dbReference type="GO" id="GO:0003723">
    <property type="term" value="F:RNA binding"/>
    <property type="evidence" value="ECO:0007669"/>
    <property type="project" value="TreeGrafter"/>
</dbReference>
<feature type="compositionally biased region" description="Basic residues" evidence="5">
    <location>
        <begin position="403"/>
        <end position="412"/>
    </location>
</feature>
<keyword evidence="8" id="KW-1185">Reference proteome</keyword>
<feature type="domain" description="S1 motif" evidence="6">
    <location>
        <begin position="1"/>
        <end position="70"/>
    </location>
</feature>
<dbReference type="CDD" id="cd04461">
    <property type="entry name" value="S1_Rrp5_repeat_hs8_sc7"/>
    <property type="match status" value="1"/>
</dbReference>
<comment type="caution">
    <text evidence="7">The sequence shown here is derived from an EMBL/GenBank/DDBJ whole genome shotgun (WGS) entry which is preliminary data.</text>
</comment>
<dbReference type="Pfam" id="PF05843">
    <property type="entry name" value="Suf"/>
    <property type="match status" value="1"/>
</dbReference>
<dbReference type="FunFam" id="2.40.50.140:FF:000155">
    <property type="entry name" value="rRNA biogenesis protein RRP5"/>
    <property type="match status" value="1"/>
</dbReference>
<feature type="domain" description="S1 motif" evidence="6">
    <location>
        <begin position="434"/>
        <end position="505"/>
    </location>
</feature>